<proteinExistence type="predicted"/>
<keyword evidence="2" id="KW-1185">Reference proteome</keyword>
<dbReference type="Proteomes" id="UP001501371">
    <property type="component" value="Unassembled WGS sequence"/>
</dbReference>
<accession>A0ABN1UXT7</accession>
<evidence type="ECO:0000313" key="2">
    <source>
        <dbReference type="Proteomes" id="UP001501371"/>
    </source>
</evidence>
<name>A0ABN1UXT7_9ACTN</name>
<sequence length="134" mass="13444">MRQPVDLVAVGRGPDLGDDQLHLVRLLAGAGEDRAQSLGVDVGQPPGRDVVPVVGVSAQVGVADAADAQVLVLVVLPGGREADPVVDLAELVQGSGRVLADEHDAVGVLEHDQAPATGNALAGVLRPVGHGLLG</sequence>
<reference evidence="1 2" key="1">
    <citation type="journal article" date="2019" name="Int. J. Syst. Evol. Microbiol.">
        <title>The Global Catalogue of Microorganisms (GCM) 10K type strain sequencing project: providing services to taxonomists for standard genome sequencing and annotation.</title>
        <authorList>
            <consortium name="The Broad Institute Genomics Platform"/>
            <consortium name="The Broad Institute Genome Sequencing Center for Infectious Disease"/>
            <person name="Wu L."/>
            <person name="Ma J."/>
        </authorList>
    </citation>
    <scope>NUCLEOTIDE SEQUENCE [LARGE SCALE GENOMIC DNA]</scope>
    <source>
        <strain evidence="1 2">JCM 12696</strain>
    </source>
</reference>
<evidence type="ECO:0000313" key="1">
    <source>
        <dbReference type="EMBL" id="GAA1179880.1"/>
    </source>
</evidence>
<dbReference type="EMBL" id="BAAAKV010000037">
    <property type="protein sequence ID" value="GAA1179880.1"/>
    <property type="molecule type" value="Genomic_DNA"/>
</dbReference>
<protein>
    <submittedName>
        <fullName evidence="1">Uncharacterized protein</fullName>
    </submittedName>
</protein>
<organism evidence="1 2">
    <name type="scientific">Streptomyces hebeiensis</name>
    <dbReference type="NCBI Taxonomy" id="229486"/>
    <lineage>
        <taxon>Bacteria</taxon>
        <taxon>Bacillati</taxon>
        <taxon>Actinomycetota</taxon>
        <taxon>Actinomycetes</taxon>
        <taxon>Kitasatosporales</taxon>
        <taxon>Streptomycetaceae</taxon>
        <taxon>Streptomyces</taxon>
    </lineage>
</organism>
<comment type="caution">
    <text evidence="1">The sequence shown here is derived from an EMBL/GenBank/DDBJ whole genome shotgun (WGS) entry which is preliminary data.</text>
</comment>
<gene>
    <name evidence="1" type="ORF">GCM10009654_41370</name>
</gene>